<keyword evidence="1" id="KW-0032">Aminotransferase</keyword>
<protein>
    <submittedName>
        <fullName evidence="1">Glucosamine-6-P synthase, isomerase subunit PtmF</fullName>
        <ecNumber evidence="1">2.6.1.16</ecNumber>
    </submittedName>
</protein>
<dbReference type="RefSeq" id="WP_039664415.1">
    <property type="nucleotide sequence ID" value="NZ_CP007772.1"/>
</dbReference>
<organism evidence="1 2">
    <name type="scientific">Campylobacter subantarcticus LMG 24374</name>
    <dbReference type="NCBI Taxonomy" id="1388751"/>
    <lineage>
        <taxon>Bacteria</taxon>
        <taxon>Pseudomonadati</taxon>
        <taxon>Campylobacterota</taxon>
        <taxon>Epsilonproteobacteria</taxon>
        <taxon>Campylobacterales</taxon>
        <taxon>Campylobacteraceae</taxon>
        <taxon>Campylobacter</taxon>
    </lineage>
</organism>
<dbReference type="GO" id="GO:0016853">
    <property type="term" value="F:isomerase activity"/>
    <property type="evidence" value="ECO:0007669"/>
    <property type="project" value="UniProtKB-KW"/>
</dbReference>
<keyword evidence="1" id="KW-0808">Transferase</keyword>
<dbReference type="HOGENOM" id="CLU_023194_10_1_7"/>
<dbReference type="AlphaFoldDB" id="A0A0A8HAR7"/>
<dbReference type="PANTHER" id="PTHR43377:SF1">
    <property type="entry name" value="BILIVERDIN REDUCTASE A"/>
    <property type="match status" value="1"/>
</dbReference>
<evidence type="ECO:0000313" key="2">
    <source>
        <dbReference type="Proteomes" id="UP000031135"/>
    </source>
</evidence>
<evidence type="ECO:0000313" key="1">
    <source>
        <dbReference type="EMBL" id="AJC91238.1"/>
    </source>
</evidence>
<dbReference type="InterPro" id="IPR051450">
    <property type="entry name" value="Gfo/Idh/MocA_Oxidoreductases"/>
</dbReference>
<dbReference type="GO" id="GO:0004360">
    <property type="term" value="F:glutamine-fructose-6-phosphate transaminase (isomerizing) activity"/>
    <property type="evidence" value="ECO:0007669"/>
    <property type="project" value="UniProtKB-EC"/>
</dbReference>
<name>A0A0A8HAR7_9BACT</name>
<dbReference type="InterPro" id="IPR036291">
    <property type="entry name" value="NAD(P)-bd_dom_sf"/>
</dbReference>
<dbReference type="EMBL" id="CP007772">
    <property type="protein sequence ID" value="AJC91238.1"/>
    <property type="molecule type" value="Genomic_DNA"/>
</dbReference>
<sequence length="300" mass="34979">MKALIIGYGSIGRKHHLALECLGFKVSIVSKSYDKNKIECFKELYEANLETFDLFVIANITVDHYHTLKAIDSKVENKTILVEKPLFETFKTCHLSGKNDIFVAYLLRFHPLILDLKKIISQEPHIYFAELNCSSYLPNWRYCDYRFNYSAKKELGGGVLLDLSHEIDLAFFMFDKPQLIYAQNLKISELEINSDDFAFMSLKSKDSLIHIKLDYFSKLTKREIILHSHTKTYHADLINNKLHIYDKNALLETKEYQSDTNKVLNNLHKKVLKRDDSVCKFNEALEVLRLSDEVKRRVDG</sequence>
<keyword evidence="1" id="KW-0413">Isomerase</keyword>
<reference evidence="1 2" key="1">
    <citation type="journal article" date="2014" name="Genome Biol. Evol.">
        <title>Comparative Genomics of the Campylobacter lari Group.</title>
        <authorList>
            <person name="Miller W.G."/>
            <person name="Yee E."/>
            <person name="Chapman M.H."/>
            <person name="Smith T.P."/>
            <person name="Bono J.L."/>
            <person name="Huynh S."/>
            <person name="Parker C.T."/>
            <person name="Vandamme P."/>
            <person name="Luong K."/>
            <person name="Korlach J."/>
        </authorList>
    </citation>
    <scope>NUCLEOTIDE SEQUENCE [LARGE SCALE GENOMIC DNA]</scope>
    <source>
        <strain evidence="1 2">LMG 24374</strain>
    </source>
</reference>
<dbReference type="Gene3D" id="3.30.360.10">
    <property type="entry name" value="Dihydrodipicolinate Reductase, domain 2"/>
    <property type="match status" value="1"/>
</dbReference>
<dbReference type="Gene3D" id="3.40.50.720">
    <property type="entry name" value="NAD(P)-binding Rossmann-like Domain"/>
    <property type="match status" value="1"/>
</dbReference>
<dbReference type="Proteomes" id="UP000031135">
    <property type="component" value="Chromosome"/>
</dbReference>
<dbReference type="SUPFAM" id="SSF55347">
    <property type="entry name" value="Glyceraldehyde-3-phosphate dehydrogenase-like, C-terminal domain"/>
    <property type="match status" value="1"/>
</dbReference>
<proteinExistence type="predicted"/>
<dbReference type="OrthoDB" id="9782091at2"/>
<dbReference type="PANTHER" id="PTHR43377">
    <property type="entry name" value="BILIVERDIN REDUCTASE A"/>
    <property type="match status" value="1"/>
</dbReference>
<accession>A0A0A8HAR7</accession>
<dbReference type="SUPFAM" id="SSF51735">
    <property type="entry name" value="NAD(P)-binding Rossmann-fold domains"/>
    <property type="match status" value="1"/>
</dbReference>
<dbReference type="EC" id="2.6.1.16" evidence="1"/>
<gene>
    <name evidence="1" type="primary">ptmF</name>
    <name evidence="1" type="ORF">CSUB8521_1414</name>
</gene>
<dbReference type="KEGG" id="csm:CSUB8521_1414"/>